<evidence type="ECO:0000256" key="1">
    <source>
        <dbReference type="SAM" id="MobiDB-lite"/>
    </source>
</evidence>
<feature type="region of interest" description="Disordered" evidence="1">
    <location>
        <begin position="86"/>
        <end position="107"/>
    </location>
</feature>
<proteinExistence type="predicted"/>
<dbReference type="HOGENOM" id="CLU_1147873_0_0_1"/>
<sequence>MWFTRLQKTLKILISEYEPDKAMIRNKMYNEACVCILQRIDSNNKVVTNHVLLLNGVGQAHQRRNGIGQTGSSQQNAEREAINEFIPQTSGRNGLSEPDSLNGALVDVPMRNPEFSNKLQSAINVASSAINAVKNPVEDQQRYIHEQRNARNPEETNIRQESSVMVRPGAGSSIGIDPPEPAAVSNDHVNDSATNDTNNSGTGNNPTSSGNPTSPEGDVIGQPNGHGEGLEGDTPASTSTVL</sequence>
<protein>
    <submittedName>
        <fullName evidence="2">Uncharacterized protein</fullName>
    </submittedName>
</protein>
<accession>L7JY39</accession>
<keyword evidence="3" id="KW-1185">Reference proteome</keyword>
<reference evidence="2 3" key="1">
    <citation type="journal article" date="2012" name="PLoS Pathog.">
        <title>The genome of the obligate intracellular parasite Trachipleistophora hominis: new insights into microsporidian genome dynamics and reductive evolution.</title>
        <authorList>
            <person name="Heinz E."/>
            <person name="Williams T.A."/>
            <person name="Nakjang S."/>
            <person name="Noel C.J."/>
            <person name="Swan D.C."/>
            <person name="Goldberg A.V."/>
            <person name="Harris S.R."/>
            <person name="Weinmaier T."/>
            <person name="Markert S."/>
            <person name="Becher D."/>
            <person name="Bernhardt J."/>
            <person name="Dagan T."/>
            <person name="Hacker C."/>
            <person name="Lucocq J.M."/>
            <person name="Schweder T."/>
            <person name="Rattei T."/>
            <person name="Hall N."/>
            <person name="Hirt R.P."/>
            <person name="Embley T.M."/>
        </authorList>
    </citation>
    <scope>NUCLEOTIDE SEQUENCE [LARGE SCALE GENOMIC DNA]</scope>
</reference>
<feature type="region of interest" description="Disordered" evidence="1">
    <location>
        <begin position="146"/>
        <end position="242"/>
    </location>
</feature>
<dbReference type="Proteomes" id="UP000011185">
    <property type="component" value="Unassembled WGS sequence"/>
</dbReference>
<name>L7JY39_TRAHO</name>
<dbReference type="EMBL" id="JH993854">
    <property type="protein sequence ID" value="ELQ76349.1"/>
    <property type="molecule type" value="Genomic_DNA"/>
</dbReference>
<gene>
    <name evidence="2" type="ORF">THOM_0661</name>
</gene>
<dbReference type="InParanoid" id="L7JY39"/>
<evidence type="ECO:0000313" key="3">
    <source>
        <dbReference type="Proteomes" id="UP000011185"/>
    </source>
</evidence>
<feature type="compositionally biased region" description="Low complexity" evidence="1">
    <location>
        <begin position="191"/>
        <end position="215"/>
    </location>
</feature>
<organism evidence="2 3">
    <name type="scientific">Trachipleistophora hominis</name>
    <name type="common">Microsporidian parasite</name>
    <dbReference type="NCBI Taxonomy" id="72359"/>
    <lineage>
        <taxon>Eukaryota</taxon>
        <taxon>Fungi</taxon>
        <taxon>Fungi incertae sedis</taxon>
        <taxon>Microsporidia</taxon>
        <taxon>Pleistophoridae</taxon>
        <taxon>Trachipleistophora</taxon>
    </lineage>
</organism>
<evidence type="ECO:0000313" key="2">
    <source>
        <dbReference type="EMBL" id="ELQ76349.1"/>
    </source>
</evidence>
<dbReference type="VEuPathDB" id="MicrosporidiaDB:THOM_0661"/>
<dbReference type="AlphaFoldDB" id="L7JY39"/>
<feature type="compositionally biased region" description="Basic and acidic residues" evidence="1">
    <location>
        <begin position="146"/>
        <end position="158"/>
    </location>
</feature>